<evidence type="ECO:0000256" key="4">
    <source>
        <dbReference type="ARBA" id="ARBA00022840"/>
    </source>
</evidence>
<keyword evidence="2 5" id="KW-0808">Transferase</keyword>
<evidence type="ECO:0000259" key="6">
    <source>
        <dbReference type="Pfam" id="PF01583"/>
    </source>
</evidence>
<comment type="pathway">
    <text evidence="5">Sulfur metabolism; hydrogen sulfide biosynthesis; sulfite from sulfate: step 2/3.</text>
</comment>
<comment type="function">
    <text evidence="5">Catalyzes the synthesis of activated sulfate.</text>
</comment>
<dbReference type="Pfam" id="PF01583">
    <property type="entry name" value="APS_kinase"/>
    <property type="match status" value="1"/>
</dbReference>
<dbReference type="GO" id="GO:0005524">
    <property type="term" value="F:ATP binding"/>
    <property type="evidence" value="ECO:0007669"/>
    <property type="project" value="UniProtKB-KW"/>
</dbReference>
<reference evidence="7 8" key="1">
    <citation type="journal article" date="2019" name="Environ. Microbiol.">
        <title>Genomics insights into ecotype formation of ammonia-oxidizing archaea in the deep ocean.</title>
        <authorList>
            <person name="Wang Y."/>
            <person name="Huang J.M."/>
            <person name="Cui G.J."/>
            <person name="Nunoura T."/>
            <person name="Takaki Y."/>
            <person name="Li W.L."/>
            <person name="Li J."/>
            <person name="Gao Z.M."/>
            <person name="Takai K."/>
            <person name="Zhang A.Q."/>
            <person name="Stepanauskas R."/>
        </authorList>
    </citation>
    <scope>NUCLEOTIDE SEQUENCE [LARGE SCALE GENOMIC DNA]</scope>
    <source>
        <strain evidence="7 8">D17</strain>
    </source>
</reference>
<keyword evidence="5 7" id="KW-0418">Kinase</keyword>
<evidence type="ECO:0000256" key="1">
    <source>
        <dbReference type="ARBA" id="ARBA00012121"/>
    </source>
</evidence>
<dbReference type="GO" id="GO:0004020">
    <property type="term" value="F:adenylylsulfate kinase activity"/>
    <property type="evidence" value="ECO:0007669"/>
    <property type="project" value="UniProtKB-EC"/>
</dbReference>
<comment type="caution">
    <text evidence="7">The sequence shown here is derived from an EMBL/GenBank/DDBJ whole genome shotgun (WGS) entry which is preliminary data.</text>
</comment>
<dbReference type="GO" id="GO:0019379">
    <property type="term" value="P:sulfate assimilation, phosphoadenylyl sulfate reduction by phosphoadenylyl-sulfate reductase (thioredoxin)"/>
    <property type="evidence" value="ECO:0007669"/>
    <property type="project" value="TreeGrafter"/>
</dbReference>
<evidence type="ECO:0000256" key="2">
    <source>
        <dbReference type="ARBA" id="ARBA00022679"/>
    </source>
</evidence>
<keyword evidence="8" id="KW-1185">Reference proteome</keyword>
<proteinExistence type="inferred from homology"/>
<keyword evidence="3 5" id="KW-0547">Nucleotide-binding</keyword>
<gene>
    <name evidence="7" type="primary">cysC</name>
    <name evidence="7" type="ORF">HX834_00440</name>
</gene>
<protein>
    <recommendedName>
        <fullName evidence="1 5">Adenylyl-sulfate kinase</fullName>
        <ecNumber evidence="1 5">2.7.1.25</ecNumber>
    </recommendedName>
</protein>
<feature type="domain" description="APS kinase" evidence="6">
    <location>
        <begin position="1"/>
        <end position="139"/>
    </location>
</feature>
<dbReference type="InterPro" id="IPR002891">
    <property type="entry name" value="APS"/>
</dbReference>
<dbReference type="EMBL" id="JACATA010000001">
    <property type="protein sequence ID" value="NWJ67819.1"/>
    <property type="molecule type" value="Genomic_DNA"/>
</dbReference>
<dbReference type="GO" id="GO:0070814">
    <property type="term" value="P:hydrogen sulfide biosynthetic process"/>
    <property type="evidence" value="ECO:0007669"/>
    <property type="project" value="UniProtKB-UniPathway"/>
</dbReference>
<organism evidence="7 8">
    <name type="scientific">Marine Group I thaumarchaeote</name>
    <dbReference type="NCBI Taxonomy" id="2511932"/>
    <lineage>
        <taxon>Archaea</taxon>
        <taxon>Nitrososphaerota</taxon>
        <taxon>Marine Group I</taxon>
    </lineage>
</organism>
<dbReference type="EC" id="2.7.1.25" evidence="1 5"/>
<evidence type="ECO:0000313" key="8">
    <source>
        <dbReference type="Proteomes" id="UP000554454"/>
    </source>
</evidence>
<dbReference type="CDD" id="cd02027">
    <property type="entry name" value="APSK"/>
    <property type="match status" value="1"/>
</dbReference>
<dbReference type="PANTHER" id="PTHR42700">
    <property type="entry name" value="SULFATE ADENYLYLTRANSFERASE"/>
    <property type="match status" value="1"/>
</dbReference>
<dbReference type="AlphaFoldDB" id="A0A7K4MXX8"/>
<comment type="similarity">
    <text evidence="5">Belongs to the APS kinase family.</text>
</comment>
<dbReference type="GO" id="GO:0010134">
    <property type="term" value="P:sulfate assimilation via adenylyl sulfate reduction"/>
    <property type="evidence" value="ECO:0007669"/>
    <property type="project" value="TreeGrafter"/>
</dbReference>
<dbReference type="PANTHER" id="PTHR42700:SF1">
    <property type="entry name" value="SULFATE ADENYLYLTRANSFERASE"/>
    <property type="match status" value="1"/>
</dbReference>
<evidence type="ECO:0000313" key="7">
    <source>
        <dbReference type="EMBL" id="NWJ67819.1"/>
    </source>
</evidence>
<name>A0A7K4MXX8_9ARCH</name>
<dbReference type="InterPro" id="IPR050512">
    <property type="entry name" value="Sulf_AdTrans/APS_kinase"/>
</dbReference>
<comment type="catalytic activity">
    <reaction evidence="5">
        <text>adenosine 5'-phosphosulfate + ATP = 3'-phosphoadenylyl sulfate + ADP + H(+)</text>
        <dbReference type="Rhea" id="RHEA:24152"/>
        <dbReference type="ChEBI" id="CHEBI:15378"/>
        <dbReference type="ChEBI" id="CHEBI:30616"/>
        <dbReference type="ChEBI" id="CHEBI:58243"/>
        <dbReference type="ChEBI" id="CHEBI:58339"/>
        <dbReference type="ChEBI" id="CHEBI:456216"/>
        <dbReference type="EC" id="2.7.1.25"/>
    </reaction>
</comment>
<dbReference type="Proteomes" id="UP000554454">
    <property type="component" value="Unassembled WGS sequence"/>
</dbReference>
<dbReference type="UniPathway" id="UPA00140">
    <property type="reaction ID" value="UER00205"/>
</dbReference>
<dbReference type="SUPFAM" id="SSF52540">
    <property type="entry name" value="P-loop containing nucleoside triphosphate hydrolases"/>
    <property type="match status" value="1"/>
</dbReference>
<dbReference type="GO" id="GO:0004781">
    <property type="term" value="F:sulfate adenylyltransferase (ATP) activity"/>
    <property type="evidence" value="ECO:0007669"/>
    <property type="project" value="TreeGrafter"/>
</dbReference>
<accession>A0A7K4MXX8</accession>
<sequence>MTGLPCSGKTTIARKLQELYPKLVVLDGDELRAQSSSNDFSREGINENNRKVANLAKDFSMSKPVCVSLISPFKENREDARKVIGDDKFIEAYIECSPSVCEERDVKGMYKKARRNEIKDFIGVQTDYEIPDKPDLTVNTETNSLDECVGQITEYLLDYDQNFEDNFG</sequence>
<keyword evidence="4 5" id="KW-0067">ATP-binding</keyword>
<evidence type="ECO:0000256" key="3">
    <source>
        <dbReference type="ARBA" id="ARBA00022741"/>
    </source>
</evidence>
<dbReference type="Gene3D" id="3.40.50.300">
    <property type="entry name" value="P-loop containing nucleotide triphosphate hydrolases"/>
    <property type="match status" value="1"/>
</dbReference>
<dbReference type="InterPro" id="IPR059117">
    <property type="entry name" value="APS_kinase_dom"/>
</dbReference>
<dbReference type="InterPro" id="IPR027417">
    <property type="entry name" value="P-loop_NTPase"/>
</dbReference>
<evidence type="ECO:0000256" key="5">
    <source>
        <dbReference type="RuleBase" id="RU004347"/>
    </source>
</evidence>
<dbReference type="GO" id="GO:0005737">
    <property type="term" value="C:cytoplasm"/>
    <property type="evidence" value="ECO:0007669"/>
    <property type="project" value="TreeGrafter"/>
</dbReference>
<dbReference type="NCBIfam" id="TIGR00455">
    <property type="entry name" value="apsK"/>
    <property type="match status" value="1"/>
</dbReference>